<reference evidence="2" key="1">
    <citation type="submission" date="2022-11" db="UniProtKB">
        <authorList>
            <consortium name="WormBaseParasite"/>
        </authorList>
    </citation>
    <scope>IDENTIFICATION</scope>
</reference>
<organism evidence="1 2">
    <name type="scientific">Panagrolaimus sp. JU765</name>
    <dbReference type="NCBI Taxonomy" id="591449"/>
    <lineage>
        <taxon>Eukaryota</taxon>
        <taxon>Metazoa</taxon>
        <taxon>Ecdysozoa</taxon>
        <taxon>Nematoda</taxon>
        <taxon>Chromadorea</taxon>
        <taxon>Rhabditida</taxon>
        <taxon>Tylenchina</taxon>
        <taxon>Panagrolaimomorpha</taxon>
        <taxon>Panagrolaimoidea</taxon>
        <taxon>Panagrolaimidae</taxon>
        <taxon>Panagrolaimus</taxon>
    </lineage>
</organism>
<evidence type="ECO:0000313" key="2">
    <source>
        <dbReference type="WBParaSite" id="JU765_v2.g14656.t1"/>
    </source>
</evidence>
<sequence length="135" mass="15292">MSRNLSGESYLLHESIRNLERRLAIAEKKLAKISENSTQIRLLNKKFSEKSKDAHHFPSESRRHHPYQAATGSNQLRHGGSKVSNSEMVQSFKSVAVEVLKEVVHGSKNPSDDLNDVENPTNEHVEKEPNERGDH</sequence>
<proteinExistence type="predicted"/>
<dbReference type="Proteomes" id="UP000887576">
    <property type="component" value="Unplaced"/>
</dbReference>
<evidence type="ECO:0000313" key="1">
    <source>
        <dbReference type="Proteomes" id="UP000887576"/>
    </source>
</evidence>
<dbReference type="WBParaSite" id="JU765_v2.g14656.t1">
    <property type="protein sequence ID" value="JU765_v2.g14656.t1"/>
    <property type="gene ID" value="JU765_v2.g14656"/>
</dbReference>
<accession>A0AC34QBU0</accession>
<protein>
    <submittedName>
        <fullName evidence="2">Uncharacterized protein</fullName>
    </submittedName>
</protein>
<name>A0AC34QBU0_9BILA</name>